<evidence type="ECO:0000313" key="3">
    <source>
        <dbReference type="Proteomes" id="UP001597511"/>
    </source>
</evidence>
<dbReference type="Gene3D" id="2.60.40.1930">
    <property type="match status" value="1"/>
</dbReference>
<proteinExistence type="predicted"/>
<evidence type="ECO:0008006" key="4">
    <source>
        <dbReference type="Google" id="ProtNLM"/>
    </source>
</evidence>
<evidence type="ECO:0000313" key="2">
    <source>
        <dbReference type="EMBL" id="MFD2918187.1"/>
    </source>
</evidence>
<sequence length="793" mass="87614">MRTIFLLLFLCCGLSAIKAQQLDDVLNRYANEFTNERCYLHYDKSSYGPGETIWFKAYVLKGILPATDSKSFYVDISDDKGKLLAHNVMPMVEGGAFGNFDIPTAYKGEYLHVKAYTKWMLNFDTAFLYNKDIKILAGRPANAKPLPAVIPAIQFFPEGGDAVNGISGKIAFKANDQWGKPVKVTGTVVNNAGAKVADITTLHDGMGWFALTPKAGEKYTAKWKDEKGKDYTTALPAAKTGGVNLAVINGAGKRTINVTANAADAEALQKVIIVGTMHQFKVFEVVKDISSGSTTAVVPTNSLITGILNVTVFNQSMQPLAERISFINNDDYTFKPEFNVDHWGLSKRARNKIDILVPDSLVANLSIAITDVNIDSDSSNNIYSHLLLTSEVKGMVYKPSYYFKENDETTAQHLDLVMLTHGWRRFNWEMVTQKQFPKINYPMDSMYLTLSGQVIGLSPAQIREAGSITMLLPNPNKAPDIINLPLQSNGTFIDSSLLLFDTVKVNYQIGAKNKFGEPLVKFMPGFLPPLAKTMVASGKYNDKFGDTTGMGHHWFWADEAASLLRQYEGALMDEVVVKAKTKTRVQEMDEKYTSGMFSGDGYQFDITNETGALGAMDIFAFLQSRVAGLQISGTGANVQMSWRGGTPQLYINEMQTDADMVASTPVSDIAYVKVFRPPFMGGFGGGSGGAIAIYTRRGDDVKREPGKGLASGTAKGYQAIKQFYSPNYDNFTPDNNKKDLRTTLFWNPQVITNGHDNKLSFTFYNNDISESFRVVIEGITRDGRMTRIEQIME</sequence>
<evidence type="ECO:0000256" key="1">
    <source>
        <dbReference type="SAM" id="SignalP"/>
    </source>
</evidence>
<protein>
    <recommendedName>
        <fullName evidence="4">MG2 domain-containing protein</fullName>
    </recommendedName>
</protein>
<dbReference type="SUPFAM" id="SSF56935">
    <property type="entry name" value="Porins"/>
    <property type="match status" value="1"/>
</dbReference>
<keyword evidence="1" id="KW-0732">Signal</keyword>
<dbReference type="EMBL" id="JBHUOZ010000001">
    <property type="protein sequence ID" value="MFD2918187.1"/>
    <property type="molecule type" value="Genomic_DNA"/>
</dbReference>
<feature type="signal peptide" evidence="1">
    <location>
        <begin position="1"/>
        <end position="21"/>
    </location>
</feature>
<dbReference type="RefSeq" id="WP_386093864.1">
    <property type="nucleotide sequence ID" value="NZ_JBHUOZ010000001.1"/>
</dbReference>
<comment type="caution">
    <text evidence="2">The sequence shown here is derived from an EMBL/GenBank/DDBJ whole genome shotgun (WGS) entry which is preliminary data.</text>
</comment>
<gene>
    <name evidence="2" type="ORF">ACFS6H_00620</name>
</gene>
<organism evidence="2 3">
    <name type="scientific">Terrimonas rubra</name>
    <dbReference type="NCBI Taxonomy" id="1035890"/>
    <lineage>
        <taxon>Bacteria</taxon>
        <taxon>Pseudomonadati</taxon>
        <taxon>Bacteroidota</taxon>
        <taxon>Chitinophagia</taxon>
        <taxon>Chitinophagales</taxon>
        <taxon>Chitinophagaceae</taxon>
        <taxon>Terrimonas</taxon>
    </lineage>
</organism>
<reference evidence="3" key="1">
    <citation type="journal article" date="2019" name="Int. J. Syst. Evol. Microbiol.">
        <title>The Global Catalogue of Microorganisms (GCM) 10K type strain sequencing project: providing services to taxonomists for standard genome sequencing and annotation.</title>
        <authorList>
            <consortium name="The Broad Institute Genomics Platform"/>
            <consortium name="The Broad Institute Genome Sequencing Center for Infectious Disease"/>
            <person name="Wu L."/>
            <person name="Ma J."/>
        </authorList>
    </citation>
    <scope>NUCLEOTIDE SEQUENCE [LARGE SCALE GENOMIC DNA]</scope>
    <source>
        <strain evidence="3">KCTC 23299</strain>
    </source>
</reference>
<accession>A0ABW5ZZ00</accession>
<dbReference type="Proteomes" id="UP001597511">
    <property type="component" value="Unassembled WGS sequence"/>
</dbReference>
<feature type="chain" id="PRO_5046008953" description="MG2 domain-containing protein" evidence="1">
    <location>
        <begin position="22"/>
        <end position="793"/>
    </location>
</feature>
<keyword evidence="3" id="KW-1185">Reference proteome</keyword>
<name>A0ABW5ZZ00_9BACT</name>